<accession>A0A511ZR60</accession>
<dbReference type="AlphaFoldDB" id="A0A511ZR60"/>
<evidence type="ECO:0000313" key="1">
    <source>
        <dbReference type="EMBL" id="GEN89936.1"/>
    </source>
</evidence>
<dbReference type="InterPro" id="IPR013785">
    <property type="entry name" value="Aldolase_TIM"/>
</dbReference>
<name>A0A511ZR60_9BACI</name>
<proteinExistence type="predicted"/>
<dbReference type="InterPro" id="IPR002915">
    <property type="entry name" value="DeoC/FbaB/LacD_aldolase"/>
</dbReference>
<organism evidence="1 2">
    <name type="scientific">Oceanobacillus sojae</name>
    <dbReference type="NCBI Taxonomy" id="582851"/>
    <lineage>
        <taxon>Bacteria</taxon>
        <taxon>Bacillati</taxon>
        <taxon>Bacillota</taxon>
        <taxon>Bacilli</taxon>
        <taxon>Bacillales</taxon>
        <taxon>Bacillaceae</taxon>
        <taxon>Oceanobacillus</taxon>
    </lineage>
</organism>
<dbReference type="Pfam" id="PF01791">
    <property type="entry name" value="DeoC"/>
    <property type="match status" value="1"/>
</dbReference>
<dbReference type="OrthoDB" id="5915071at2"/>
<dbReference type="Gene3D" id="3.20.20.70">
    <property type="entry name" value="Aldolase class I"/>
    <property type="match status" value="1"/>
</dbReference>
<dbReference type="PANTHER" id="PTHR47916">
    <property type="entry name" value="FRUCTOSE-BISPHOSPHATE ALDOLASE CLASS 1"/>
    <property type="match status" value="1"/>
</dbReference>
<dbReference type="PANTHER" id="PTHR47916:SF1">
    <property type="entry name" value="3-HYDROXY-5-PHOSPHONOOXYPENTANE-2,4-DIONE THIOLASE"/>
    <property type="match status" value="1"/>
</dbReference>
<gene>
    <name evidence="1" type="ORF">OSO01_46750</name>
</gene>
<dbReference type="Proteomes" id="UP000321558">
    <property type="component" value="Unassembled WGS sequence"/>
</dbReference>
<dbReference type="PIRSF" id="PIRSF038992">
    <property type="entry name" value="Aldolase_Ia"/>
    <property type="match status" value="1"/>
</dbReference>
<comment type="caution">
    <text evidence="1">The sequence shown here is derived from an EMBL/GenBank/DDBJ whole genome shotgun (WGS) entry which is preliminary data.</text>
</comment>
<dbReference type="RefSeq" id="WP_147212792.1">
    <property type="nucleotide sequence ID" value="NZ_BJYM01000036.1"/>
</dbReference>
<dbReference type="InterPro" id="IPR041720">
    <property type="entry name" value="FbaB-like"/>
</dbReference>
<keyword evidence="2" id="KW-1185">Reference proteome</keyword>
<evidence type="ECO:0000313" key="2">
    <source>
        <dbReference type="Proteomes" id="UP000321558"/>
    </source>
</evidence>
<dbReference type="InterPro" id="IPR050456">
    <property type="entry name" value="DeoC/FbaB_aldolase"/>
</dbReference>
<protein>
    <submittedName>
        <fullName evidence="1">Fructose-bisphosphate aldolase</fullName>
    </submittedName>
</protein>
<reference evidence="1 2" key="1">
    <citation type="submission" date="2019-07" db="EMBL/GenBank/DDBJ databases">
        <title>Whole genome shotgun sequence of Oceanobacillus sojae NBRC 105379.</title>
        <authorList>
            <person name="Hosoyama A."/>
            <person name="Uohara A."/>
            <person name="Ohji S."/>
            <person name="Ichikawa N."/>
        </authorList>
    </citation>
    <scope>NUCLEOTIDE SEQUENCE [LARGE SCALE GENOMIC DNA]</scope>
    <source>
        <strain evidence="1 2">NBRC 105379</strain>
    </source>
</reference>
<dbReference type="EMBL" id="BJYM01000036">
    <property type="protein sequence ID" value="GEN89936.1"/>
    <property type="molecule type" value="Genomic_DNA"/>
</dbReference>
<dbReference type="GO" id="GO:0004332">
    <property type="term" value="F:fructose-bisphosphate aldolase activity"/>
    <property type="evidence" value="ECO:0007669"/>
    <property type="project" value="InterPro"/>
</dbReference>
<dbReference type="SUPFAM" id="SSF51569">
    <property type="entry name" value="Aldolase"/>
    <property type="match status" value="1"/>
</dbReference>
<sequence length="266" mass="28605">MSKSRRLARIFSKDKKTLTLALDGYYFTNQTQGIDKTIAQMPELVENGLDAVLVTPGMAKKHAYAFADVGMLIRADMSSSLLDPSVPDTIYVASVEDALKLGADGVINMTFPGADNEASSHNIARELARDSETWNTVFMCETLPFGYPVTNEESNQAPYIAAGARVGTELGADIIKTRFSGKPEDSEIVESANAPVVALGGPKTENIIDYFAFVRHCMDVGASGVAVGRNIIQNPNPAAVVAALNQIIHHEATAEEANKVYNDYSS</sequence>
<dbReference type="SMART" id="SM01133">
    <property type="entry name" value="DeoC"/>
    <property type="match status" value="1"/>
</dbReference>